<sequence length="8" mass="1033">MPIFCIFY</sequence>
<protein>
    <submittedName>
        <fullName evidence="1">Uncharacterized protein</fullName>
    </submittedName>
</protein>
<evidence type="ECO:0000313" key="1">
    <source>
        <dbReference type="EMBL" id="CAL1279400.1"/>
    </source>
</evidence>
<evidence type="ECO:0000313" key="2">
    <source>
        <dbReference type="Proteomes" id="UP001497382"/>
    </source>
</evidence>
<proteinExistence type="predicted"/>
<dbReference type="Proteomes" id="UP001497382">
    <property type="component" value="Unassembled WGS sequence"/>
</dbReference>
<organism evidence="1 2">
    <name type="scientific">Larinioides sclopetarius</name>
    <dbReference type="NCBI Taxonomy" id="280406"/>
    <lineage>
        <taxon>Eukaryota</taxon>
        <taxon>Metazoa</taxon>
        <taxon>Ecdysozoa</taxon>
        <taxon>Arthropoda</taxon>
        <taxon>Chelicerata</taxon>
        <taxon>Arachnida</taxon>
        <taxon>Araneae</taxon>
        <taxon>Araneomorphae</taxon>
        <taxon>Entelegynae</taxon>
        <taxon>Araneoidea</taxon>
        <taxon>Araneidae</taxon>
        <taxon>Larinioides</taxon>
    </lineage>
</organism>
<name>A0AAV2A5V0_9ARAC</name>
<keyword evidence="2" id="KW-1185">Reference proteome</keyword>
<reference evidence="1 2" key="1">
    <citation type="submission" date="2024-04" db="EMBL/GenBank/DDBJ databases">
        <authorList>
            <person name="Rising A."/>
            <person name="Reimegard J."/>
            <person name="Sonavane S."/>
            <person name="Akerstrom W."/>
            <person name="Nylinder S."/>
            <person name="Hedman E."/>
            <person name="Kallberg Y."/>
        </authorList>
    </citation>
    <scope>NUCLEOTIDE SEQUENCE [LARGE SCALE GENOMIC DNA]</scope>
</reference>
<accession>A0AAV2A5V0</accession>
<dbReference type="EMBL" id="CAXIEN010000121">
    <property type="protein sequence ID" value="CAL1279400.1"/>
    <property type="molecule type" value="Genomic_DNA"/>
</dbReference>
<comment type="caution">
    <text evidence="1">The sequence shown here is derived from an EMBL/GenBank/DDBJ whole genome shotgun (WGS) entry which is preliminary data.</text>
</comment>
<gene>
    <name evidence="1" type="ORF">LARSCL_LOCUS10334</name>
</gene>